<dbReference type="RefSeq" id="WP_344174130.1">
    <property type="nucleotide sequence ID" value="NZ_BAAARY010000022.1"/>
</dbReference>
<gene>
    <name evidence="4" type="ORF">GCM10010201_33050</name>
</gene>
<feature type="domain" description="HTH tetR-type" evidence="3">
    <location>
        <begin position="5"/>
        <end position="65"/>
    </location>
</feature>
<dbReference type="Pfam" id="PF17940">
    <property type="entry name" value="TetR_C_31"/>
    <property type="match status" value="1"/>
</dbReference>
<reference evidence="4 5" key="1">
    <citation type="journal article" date="2019" name="Int. J. Syst. Evol. Microbiol.">
        <title>The Global Catalogue of Microorganisms (GCM) 10K type strain sequencing project: providing services to taxonomists for standard genome sequencing and annotation.</title>
        <authorList>
            <consortium name="The Broad Institute Genomics Platform"/>
            <consortium name="The Broad Institute Genome Sequencing Center for Infectious Disease"/>
            <person name="Wu L."/>
            <person name="Ma J."/>
        </authorList>
    </citation>
    <scope>NUCLEOTIDE SEQUENCE [LARGE SCALE GENOMIC DNA]</scope>
    <source>
        <strain evidence="4 5">JCM 3367</strain>
    </source>
</reference>
<dbReference type="InterPro" id="IPR001647">
    <property type="entry name" value="HTH_TetR"/>
</dbReference>
<dbReference type="Gene3D" id="1.10.357.10">
    <property type="entry name" value="Tetracycline Repressor, domain 2"/>
    <property type="match status" value="1"/>
</dbReference>
<dbReference type="SUPFAM" id="SSF46689">
    <property type="entry name" value="Homeodomain-like"/>
    <property type="match status" value="1"/>
</dbReference>
<evidence type="ECO:0000313" key="5">
    <source>
        <dbReference type="Proteomes" id="UP001499978"/>
    </source>
</evidence>
<dbReference type="InterPro" id="IPR041583">
    <property type="entry name" value="TetR_C_31"/>
</dbReference>
<organism evidence="4 5">
    <name type="scientific">Pilimelia columellifera subsp. columellifera</name>
    <dbReference type="NCBI Taxonomy" id="706583"/>
    <lineage>
        <taxon>Bacteria</taxon>
        <taxon>Bacillati</taxon>
        <taxon>Actinomycetota</taxon>
        <taxon>Actinomycetes</taxon>
        <taxon>Micromonosporales</taxon>
        <taxon>Micromonosporaceae</taxon>
        <taxon>Pilimelia</taxon>
    </lineage>
</organism>
<dbReference type="PROSITE" id="PS50977">
    <property type="entry name" value="HTH_TETR_2"/>
    <property type="match status" value="1"/>
</dbReference>
<sequence>MPSNPERRAQLADAGLRILAAGGARGLTHRAVDRAAGVPLGTASNYFGSRNSLLIALGQRVFERLAPDPERVSALAHRQPDVSLFTDYMRYIVERAMADPEVMLALMELRLEATRRPELRGLLGDVLQRNYHANIAFSQEADFTVGPGDIALMQYAMDGLLLDMLTPSIDADHSTEDVVATLTQRLLRSTDING</sequence>
<keyword evidence="1 2" id="KW-0238">DNA-binding</keyword>
<proteinExistence type="predicted"/>
<name>A0ABN3NS58_9ACTN</name>
<evidence type="ECO:0000313" key="4">
    <source>
        <dbReference type="EMBL" id="GAA2530874.1"/>
    </source>
</evidence>
<evidence type="ECO:0000256" key="1">
    <source>
        <dbReference type="ARBA" id="ARBA00023125"/>
    </source>
</evidence>
<evidence type="ECO:0000259" key="3">
    <source>
        <dbReference type="PROSITE" id="PS50977"/>
    </source>
</evidence>
<feature type="DNA-binding region" description="H-T-H motif" evidence="2">
    <location>
        <begin position="28"/>
        <end position="47"/>
    </location>
</feature>
<dbReference type="Proteomes" id="UP001499978">
    <property type="component" value="Unassembled WGS sequence"/>
</dbReference>
<comment type="caution">
    <text evidence="4">The sequence shown here is derived from an EMBL/GenBank/DDBJ whole genome shotgun (WGS) entry which is preliminary data.</text>
</comment>
<keyword evidence="5" id="KW-1185">Reference proteome</keyword>
<protein>
    <submittedName>
        <fullName evidence="4">TetR/AcrR family transcriptional regulator</fullName>
    </submittedName>
</protein>
<accession>A0ABN3NS58</accession>
<dbReference type="EMBL" id="BAAARY010000022">
    <property type="protein sequence ID" value="GAA2530874.1"/>
    <property type="molecule type" value="Genomic_DNA"/>
</dbReference>
<evidence type="ECO:0000256" key="2">
    <source>
        <dbReference type="PROSITE-ProRule" id="PRU00335"/>
    </source>
</evidence>
<dbReference type="InterPro" id="IPR009057">
    <property type="entry name" value="Homeodomain-like_sf"/>
</dbReference>